<dbReference type="Proteomes" id="UP000219182">
    <property type="component" value="Unassembled WGS sequence"/>
</dbReference>
<reference evidence="6 7" key="1">
    <citation type="submission" date="2017-09" db="EMBL/GenBank/DDBJ databases">
        <title>Mesorhizobum sanjuanii sp. nov. isolated from nodules of Lotus tenuis in saline-alkaline lowlands of Flooding Pampa.</title>
        <authorList>
            <person name="Sannazzaro A.I."/>
            <person name="Torres Tejerizo G.A."/>
            <person name="Fontana F."/>
            <person name="Cumpa Velazquez L.M."/>
            <person name="Hansen L."/>
            <person name="Pistorio M."/>
            <person name="Estrella M.J."/>
        </authorList>
    </citation>
    <scope>NUCLEOTIDE SEQUENCE [LARGE SCALE GENOMIC DNA]</scope>
    <source>
        <strain evidence="6 7">BSA136</strain>
    </source>
</reference>
<dbReference type="InterPro" id="IPR011057">
    <property type="entry name" value="Mss4-like_sf"/>
</dbReference>
<feature type="domain" description="CENP-V/GFA" evidence="5">
    <location>
        <begin position="4"/>
        <end position="110"/>
    </location>
</feature>
<dbReference type="PANTHER" id="PTHR33337:SF40">
    <property type="entry name" value="CENP-V_GFA DOMAIN-CONTAINING PROTEIN-RELATED"/>
    <property type="match status" value="1"/>
</dbReference>
<comment type="similarity">
    <text evidence="1">Belongs to the Gfa family.</text>
</comment>
<keyword evidence="3" id="KW-0862">Zinc</keyword>
<dbReference type="PROSITE" id="PS51891">
    <property type="entry name" value="CENP_V_GFA"/>
    <property type="match status" value="1"/>
</dbReference>
<sequence length="125" mass="13712">MTSRTARCTCGQLLIRCPQEPAKVSLCHCLACQRRTGSPFGIAAFFEARSTEIEGASRTYQRDSDSGFPVTFHFCETCGSTVFWYPSRKPTAVAIAVGCFADPLFPQPTQAVYGENRHAWIVAPA</sequence>
<keyword evidence="7" id="KW-1185">Reference proteome</keyword>
<dbReference type="Gene3D" id="3.90.1590.10">
    <property type="entry name" value="glutathione-dependent formaldehyde- activating enzyme (gfa)"/>
    <property type="match status" value="1"/>
</dbReference>
<name>A0A2A6FMG9_9HYPH</name>
<keyword evidence="2" id="KW-0479">Metal-binding</keyword>
<evidence type="ECO:0000256" key="3">
    <source>
        <dbReference type="ARBA" id="ARBA00022833"/>
    </source>
</evidence>
<gene>
    <name evidence="6" type="ORF">CN311_01180</name>
</gene>
<evidence type="ECO:0000313" key="7">
    <source>
        <dbReference type="Proteomes" id="UP000219182"/>
    </source>
</evidence>
<evidence type="ECO:0000256" key="4">
    <source>
        <dbReference type="ARBA" id="ARBA00023239"/>
    </source>
</evidence>
<dbReference type="AlphaFoldDB" id="A0A2A6FMG9"/>
<dbReference type="PANTHER" id="PTHR33337">
    <property type="entry name" value="GFA DOMAIN-CONTAINING PROTEIN"/>
    <property type="match status" value="1"/>
</dbReference>
<accession>A0A2A6FMG9</accession>
<evidence type="ECO:0000256" key="1">
    <source>
        <dbReference type="ARBA" id="ARBA00005495"/>
    </source>
</evidence>
<dbReference type="EMBL" id="NWQG01000006">
    <property type="protein sequence ID" value="PDQ22851.1"/>
    <property type="molecule type" value="Genomic_DNA"/>
</dbReference>
<organism evidence="6 7">
    <name type="scientific">Mesorhizobium sanjuanii</name>
    <dbReference type="NCBI Taxonomy" id="2037900"/>
    <lineage>
        <taxon>Bacteria</taxon>
        <taxon>Pseudomonadati</taxon>
        <taxon>Pseudomonadota</taxon>
        <taxon>Alphaproteobacteria</taxon>
        <taxon>Hyphomicrobiales</taxon>
        <taxon>Phyllobacteriaceae</taxon>
        <taxon>Mesorhizobium</taxon>
    </lineage>
</organism>
<dbReference type="GO" id="GO:0046872">
    <property type="term" value="F:metal ion binding"/>
    <property type="evidence" value="ECO:0007669"/>
    <property type="project" value="UniProtKB-KW"/>
</dbReference>
<dbReference type="SUPFAM" id="SSF51316">
    <property type="entry name" value="Mss4-like"/>
    <property type="match status" value="1"/>
</dbReference>
<dbReference type="GO" id="GO:0016846">
    <property type="term" value="F:carbon-sulfur lyase activity"/>
    <property type="evidence" value="ECO:0007669"/>
    <property type="project" value="InterPro"/>
</dbReference>
<evidence type="ECO:0000313" key="6">
    <source>
        <dbReference type="EMBL" id="PDQ22851.1"/>
    </source>
</evidence>
<dbReference type="Pfam" id="PF04828">
    <property type="entry name" value="GFA"/>
    <property type="match status" value="1"/>
</dbReference>
<evidence type="ECO:0000256" key="2">
    <source>
        <dbReference type="ARBA" id="ARBA00022723"/>
    </source>
</evidence>
<keyword evidence="4" id="KW-0456">Lyase</keyword>
<comment type="caution">
    <text evidence="6">The sequence shown here is derived from an EMBL/GenBank/DDBJ whole genome shotgun (WGS) entry which is preliminary data.</text>
</comment>
<dbReference type="InterPro" id="IPR006913">
    <property type="entry name" value="CENP-V/GFA"/>
</dbReference>
<dbReference type="RefSeq" id="WP_097571610.1">
    <property type="nucleotide sequence ID" value="NZ_NWQG01000006.1"/>
</dbReference>
<proteinExistence type="inferred from homology"/>
<protein>
    <submittedName>
        <fullName evidence="6">Aldehyde-activating protein</fullName>
    </submittedName>
</protein>
<evidence type="ECO:0000259" key="5">
    <source>
        <dbReference type="PROSITE" id="PS51891"/>
    </source>
</evidence>